<dbReference type="EMBL" id="CACTIH010009797">
    <property type="protein sequence ID" value="CAA3033043.1"/>
    <property type="molecule type" value="Genomic_DNA"/>
</dbReference>
<evidence type="ECO:0000313" key="3">
    <source>
        <dbReference type="Proteomes" id="UP000594638"/>
    </source>
</evidence>
<dbReference type="Proteomes" id="UP000594638">
    <property type="component" value="Unassembled WGS sequence"/>
</dbReference>
<accession>A0A8S0VM42</accession>
<keyword evidence="3" id="KW-1185">Reference proteome</keyword>
<reference evidence="2 3" key="1">
    <citation type="submission" date="2019-12" db="EMBL/GenBank/DDBJ databases">
        <authorList>
            <person name="Alioto T."/>
            <person name="Alioto T."/>
            <person name="Gomez Garrido J."/>
        </authorList>
    </citation>
    <scope>NUCLEOTIDE SEQUENCE [LARGE SCALE GENOMIC DNA]</scope>
</reference>
<proteinExistence type="predicted"/>
<gene>
    <name evidence="2" type="ORF">OLEA9_A080661</name>
</gene>
<name>A0A8S0VM42_OLEEU</name>
<feature type="non-terminal residue" evidence="2">
    <location>
        <position position="1"/>
    </location>
</feature>
<dbReference type="AlphaFoldDB" id="A0A8S0VM42"/>
<feature type="region of interest" description="Disordered" evidence="1">
    <location>
        <begin position="1"/>
        <end position="82"/>
    </location>
</feature>
<evidence type="ECO:0000313" key="2">
    <source>
        <dbReference type="EMBL" id="CAA3033043.1"/>
    </source>
</evidence>
<dbReference type="Gramene" id="OE9A080661T1">
    <property type="protein sequence ID" value="OE9A080661C1"/>
    <property type="gene ID" value="OE9A080661"/>
</dbReference>
<sequence length="82" mass="8797">GRVPAPGRVAESAEQVRDLGHKPDQARGRPPVASLVRGRPGRRAPFDRRAQASLGLNTSAPRPEGLQAGPHERGVPRTRSHL</sequence>
<evidence type="ECO:0000256" key="1">
    <source>
        <dbReference type="SAM" id="MobiDB-lite"/>
    </source>
</evidence>
<feature type="compositionally biased region" description="Basic and acidic residues" evidence="1">
    <location>
        <begin position="14"/>
        <end position="27"/>
    </location>
</feature>
<comment type="caution">
    <text evidence="2">The sequence shown here is derived from an EMBL/GenBank/DDBJ whole genome shotgun (WGS) entry which is preliminary data.</text>
</comment>
<organism evidence="2 3">
    <name type="scientific">Olea europaea subsp. europaea</name>
    <dbReference type="NCBI Taxonomy" id="158383"/>
    <lineage>
        <taxon>Eukaryota</taxon>
        <taxon>Viridiplantae</taxon>
        <taxon>Streptophyta</taxon>
        <taxon>Embryophyta</taxon>
        <taxon>Tracheophyta</taxon>
        <taxon>Spermatophyta</taxon>
        <taxon>Magnoliopsida</taxon>
        <taxon>eudicotyledons</taxon>
        <taxon>Gunneridae</taxon>
        <taxon>Pentapetalae</taxon>
        <taxon>asterids</taxon>
        <taxon>lamiids</taxon>
        <taxon>Lamiales</taxon>
        <taxon>Oleaceae</taxon>
        <taxon>Oleeae</taxon>
        <taxon>Olea</taxon>
    </lineage>
</organism>
<protein>
    <submittedName>
        <fullName evidence="2">Uncharacterized protein</fullName>
    </submittedName>
</protein>
<feature type="non-terminal residue" evidence="2">
    <location>
        <position position="82"/>
    </location>
</feature>